<dbReference type="Proteomes" id="UP001633002">
    <property type="component" value="Unassembled WGS sequence"/>
</dbReference>
<reference evidence="2 3" key="1">
    <citation type="submission" date="2024-09" db="EMBL/GenBank/DDBJ databases">
        <title>Chromosome-scale assembly of Riccia sorocarpa.</title>
        <authorList>
            <person name="Paukszto L."/>
        </authorList>
    </citation>
    <scope>NUCLEOTIDE SEQUENCE [LARGE SCALE GENOMIC DNA]</scope>
    <source>
        <strain evidence="2">LP-2024</strain>
        <tissue evidence="2">Aerial parts of the thallus</tissue>
    </source>
</reference>
<feature type="compositionally biased region" description="Polar residues" evidence="1">
    <location>
        <begin position="149"/>
        <end position="160"/>
    </location>
</feature>
<feature type="compositionally biased region" description="Low complexity" evidence="1">
    <location>
        <begin position="499"/>
        <end position="521"/>
    </location>
</feature>
<dbReference type="AlphaFoldDB" id="A0ABD3IFE1"/>
<sequence>MTSASSSQNYTWIKELVAFGYDESFPPPFNTACQITLAAIPAKSVHLLIQQLDKMSIDANRATQLDAEGAQNEGQAALLLESLGIDHWLSVQHTFATKGEEAACTLVRKLHMELTNILETDQIEETRAEKIAACIGTVLSWVDSDKNTESISEPAKSTSPPKDPSSLLRTNPLLNLDALTSEEKAFYDEGLESLKSGSMLNDLASMTAEGDPFVPTDSQRMIEYKASERNNMLWKVPNMNNLAPVTAEMWTKLINASDAELKVCEFNALNGITPAKSLSLSDTVKMISFRDKYRCPEPIIARLKASIPTDSSRVFKHKMVLWNWLRPYIRCPCSQGGKENAKKQCKGEMLWFDHAVWYMFNHLEDFFPLPTSHGRYMAFLLFLGGEARYTVLTQITFLQVRKMMIDSALEVFANPKNRTLVEYGDAAGVRMIERMIKPASFSDNLVSTQIQGNTKKRNRPAGLPNLNAAPTPMVPRGRGQRIRGGRHYGQRPYHQSPGSSTSSNRSSTTQQQSSSSTRNNNPFVYYTAGRRNMTPEFDQ</sequence>
<dbReference type="EMBL" id="JBJQOH010000001">
    <property type="protein sequence ID" value="KAL3702031.1"/>
    <property type="molecule type" value="Genomic_DNA"/>
</dbReference>
<feature type="compositionally biased region" description="Basic residues" evidence="1">
    <location>
        <begin position="478"/>
        <end position="489"/>
    </location>
</feature>
<keyword evidence="3" id="KW-1185">Reference proteome</keyword>
<feature type="region of interest" description="Disordered" evidence="1">
    <location>
        <begin position="450"/>
        <end position="539"/>
    </location>
</feature>
<proteinExistence type="predicted"/>
<organism evidence="2 3">
    <name type="scientific">Riccia sorocarpa</name>
    <dbReference type="NCBI Taxonomy" id="122646"/>
    <lineage>
        <taxon>Eukaryota</taxon>
        <taxon>Viridiplantae</taxon>
        <taxon>Streptophyta</taxon>
        <taxon>Embryophyta</taxon>
        <taxon>Marchantiophyta</taxon>
        <taxon>Marchantiopsida</taxon>
        <taxon>Marchantiidae</taxon>
        <taxon>Marchantiales</taxon>
        <taxon>Ricciaceae</taxon>
        <taxon>Riccia</taxon>
    </lineage>
</organism>
<accession>A0ABD3IFE1</accession>
<gene>
    <name evidence="2" type="ORF">R1sor_020053</name>
</gene>
<feature type="region of interest" description="Disordered" evidence="1">
    <location>
        <begin position="149"/>
        <end position="169"/>
    </location>
</feature>
<evidence type="ECO:0000313" key="3">
    <source>
        <dbReference type="Proteomes" id="UP001633002"/>
    </source>
</evidence>
<comment type="caution">
    <text evidence="2">The sequence shown here is derived from an EMBL/GenBank/DDBJ whole genome shotgun (WGS) entry which is preliminary data.</text>
</comment>
<evidence type="ECO:0000256" key="1">
    <source>
        <dbReference type="SAM" id="MobiDB-lite"/>
    </source>
</evidence>
<name>A0ABD3IFE1_9MARC</name>
<protein>
    <submittedName>
        <fullName evidence="2">Uncharacterized protein</fullName>
    </submittedName>
</protein>
<evidence type="ECO:0000313" key="2">
    <source>
        <dbReference type="EMBL" id="KAL3702031.1"/>
    </source>
</evidence>